<dbReference type="PANTHER" id="PTHR23513:SF11">
    <property type="entry name" value="STAPHYLOFERRIN A TRANSPORTER"/>
    <property type="match status" value="1"/>
</dbReference>
<evidence type="ECO:0000256" key="3">
    <source>
        <dbReference type="ARBA" id="ARBA00022692"/>
    </source>
</evidence>
<feature type="transmembrane region" description="Helical" evidence="6">
    <location>
        <begin position="52"/>
        <end position="72"/>
    </location>
</feature>
<feature type="transmembrane region" description="Helical" evidence="6">
    <location>
        <begin position="21"/>
        <end position="40"/>
    </location>
</feature>
<dbReference type="InterPro" id="IPR036259">
    <property type="entry name" value="MFS_trans_sf"/>
</dbReference>
<feature type="transmembrane region" description="Helical" evidence="6">
    <location>
        <begin position="224"/>
        <end position="244"/>
    </location>
</feature>
<comment type="subcellular location">
    <subcellularLocation>
        <location evidence="1">Cell membrane</location>
        <topology evidence="1">Multi-pass membrane protein</topology>
    </subcellularLocation>
</comment>
<dbReference type="AlphaFoldDB" id="A0A381Q0K7"/>
<evidence type="ECO:0000256" key="2">
    <source>
        <dbReference type="ARBA" id="ARBA00022475"/>
    </source>
</evidence>
<feature type="transmembrane region" description="Helical" evidence="6">
    <location>
        <begin position="313"/>
        <end position="335"/>
    </location>
</feature>
<gene>
    <name evidence="7" type="ORF">METZ01_LOCUS25302</name>
</gene>
<evidence type="ECO:0008006" key="8">
    <source>
        <dbReference type="Google" id="ProtNLM"/>
    </source>
</evidence>
<dbReference type="SUPFAM" id="SSF103473">
    <property type="entry name" value="MFS general substrate transporter"/>
    <property type="match status" value="1"/>
</dbReference>
<dbReference type="CDD" id="cd06173">
    <property type="entry name" value="MFS_MefA_like"/>
    <property type="match status" value="1"/>
</dbReference>
<keyword evidence="3 6" id="KW-0812">Transmembrane</keyword>
<feature type="transmembrane region" description="Helical" evidence="6">
    <location>
        <begin position="347"/>
        <end position="370"/>
    </location>
</feature>
<dbReference type="Gene3D" id="1.20.1250.20">
    <property type="entry name" value="MFS general substrate transporter like domains"/>
    <property type="match status" value="1"/>
</dbReference>
<reference evidence="7" key="1">
    <citation type="submission" date="2018-05" db="EMBL/GenBank/DDBJ databases">
        <authorList>
            <person name="Lanie J.A."/>
            <person name="Ng W.-L."/>
            <person name="Kazmierczak K.M."/>
            <person name="Andrzejewski T.M."/>
            <person name="Davidsen T.M."/>
            <person name="Wayne K.J."/>
            <person name="Tettelin H."/>
            <person name="Glass J.I."/>
            <person name="Rusch D."/>
            <person name="Podicherti R."/>
            <person name="Tsui H.-C.T."/>
            <person name="Winkler M.E."/>
        </authorList>
    </citation>
    <scope>NUCLEOTIDE SEQUENCE</scope>
</reference>
<dbReference type="InterPro" id="IPR011701">
    <property type="entry name" value="MFS"/>
</dbReference>
<proteinExistence type="predicted"/>
<feature type="transmembrane region" description="Helical" evidence="6">
    <location>
        <begin position="376"/>
        <end position="397"/>
    </location>
</feature>
<accession>A0A381Q0K7</accession>
<protein>
    <recommendedName>
        <fullName evidence="8">Major facilitator superfamily (MFS) profile domain-containing protein</fullName>
    </recommendedName>
</protein>
<feature type="transmembrane region" description="Helical" evidence="6">
    <location>
        <begin position="259"/>
        <end position="278"/>
    </location>
</feature>
<dbReference type="GO" id="GO:0005886">
    <property type="term" value="C:plasma membrane"/>
    <property type="evidence" value="ECO:0007669"/>
    <property type="project" value="UniProtKB-SubCell"/>
</dbReference>
<keyword evidence="4 6" id="KW-1133">Transmembrane helix</keyword>
<evidence type="ECO:0000313" key="7">
    <source>
        <dbReference type="EMBL" id="SUZ72448.1"/>
    </source>
</evidence>
<dbReference type="GO" id="GO:0022857">
    <property type="term" value="F:transmembrane transporter activity"/>
    <property type="evidence" value="ECO:0007669"/>
    <property type="project" value="InterPro"/>
</dbReference>
<dbReference type="EMBL" id="UINC01001150">
    <property type="protein sequence ID" value="SUZ72448.1"/>
    <property type="molecule type" value="Genomic_DNA"/>
</dbReference>
<evidence type="ECO:0000256" key="1">
    <source>
        <dbReference type="ARBA" id="ARBA00004651"/>
    </source>
</evidence>
<sequence>MPSEVKNALAYPNYRRLWINNLAYMFVSNAQRFAIGWLVLDGLGGDETRQGMAVFMLGFPVALIVMQAGALADRVDRRLLLIRSQMGLLVVVMATLVLLGLDRLTYSWVLLLCVFSGVAQAFGQPVRQALIPLLVPERLLMNAIALNALAMTSSMILSAPLVKIAGDLFDFEGVFGVQVVMLVAGLFVLRRIETPPVAETPKRRLIQEAASAFRHVMGDLRLRVLFLLLGVASVSVNAAVMVTMQAKVKEELFRDSGDMAYLLGIMAVGIAITSVVVMRKGDMKRKGGKFQRAMMCGSAVVMCMGQASSFKQLVPLFFMMGLAGGFFITMNQGLIQSTTPKELMGRVMGFYLLVQFGLMPIGALGLGWAASLIGPGNVVSICGATSLLIVGWTHLAFSTIRNLD</sequence>
<evidence type="ECO:0000256" key="4">
    <source>
        <dbReference type="ARBA" id="ARBA00022989"/>
    </source>
</evidence>
<feature type="transmembrane region" description="Helical" evidence="6">
    <location>
        <begin position="168"/>
        <end position="189"/>
    </location>
</feature>
<dbReference type="PANTHER" id="PTHR23513">
    <property type="entry name" value="INTEGRAL MEMBRANE EFFLUX PROTEIN-RELATED"/>
    <property type="match status" value="1"/>
</dbReference>
<feature type="transmembrane region" description="Helical" evidence="6">
    <location>
        <begin position="144"/>
        <end position="162"/>
    </location>
</feature>
<feature type="transmembrane region" description="Helical" evidence="6">
    <location>
        <begin position="105"/>
        <end position="123"/>
    </location>
</feature>
<evidence type="ECO:0000256" key="6">
    <source>
        <dbReference type="SAM" id="Phobius"/>
    </source>
</evidence>
<keyword evidence="5 6" id="KW-0472">Membrane</keyword>
<organism evidence="7">
    <name type="scientific">marine metagenome</name>
    <dbReference type="NCBI Taxonomy" id="408172"/>
    <lineage>
        <taxon>unclassified sequences</taxon>
        <taxon>metagenomes</taxon>
        <taxon>ecological metagenomes</taxon>
    </lineage>
</organism>
<dbReference type="Pfam" id="PF07690">
    <property type="entry name" value="MFS_1"/>
    <property type="match status" value="1"/>
</dbReference>
<feature type="transmembrane region" description="Helical" evidence="6">
    <location>
        <begin position="79"/>
        <end position="99"/>
    </location>
</feature>
<evidence type="ECO:0000256" key="5">
    <source>
        <dbReference type="ARBA" id="ARBA00023136"/>
    </source>
</evidence>
<name>A0A381Q0K7_9ZZZZ</name>
<keyword evidence="2" id="KW-1003">Cell membrane</keyword>